<dbReference type="OrthoDB" id="2014935at2"/>
<feature type="transmembrane region" description="Helical" evidence="1">
    <location>
        <begin position="20"/>
        <end position="40"/>
    </location>
</feature>
<evidence type="ECO:0000256" key="1">
    <source>
        <dbReference type="SAM" id="Phobius"/>
    </source>
</evidence>
<name>A0A1G6NYW1_9PSEU</name>
<keyword evidence="1" id="KW-1133">Transmembrane helix</keyword>
<dbReference type="Proteomes" id="UP000199501">
    <property type="component" value="Unassembled WGS sequence"/>
</dbReference>
<proteinExistence type="predicted"/>
<sequence length="532" mass="53941">MSGLTGTGTLVRLALRRDRVILPIWTVLLGLIPASTVSAYEQLYPTAADRATLTAGTGSNPSVAVIYGPAYDLSTAGGFTAWRYGSFLALFVALMAIFTVTRHTRAEEDSGRLELLGSAVVGRFAALTAGVTVAAGTSVVIGLVAALGMIGAGLPAAGSVSLALGVAGAGLVFTAIAGVAAQLTEYSRSANGLATGALGVAFLLRAIGDSTPSANWVSWLSPLAWGQLGKPFVAEKWWVFPMAVVVAIAVGTLAYRLVPLRDLGAGLFPARLGPAGAPPSLSSPLGLAWRLQRGALIGWTIGLVVVGAVFGSIASGITALIGNSDQVREIFAKMGGAQGLVDAYLGAIAGVFGMVVAVYSVQAALRMRTEETAVRTEPVLATAVSRFGWLASHLVFALLGPLVLLTGAGVAAGAAHGLRAGGLATQVGHALGGTLAQLPAVWVVASTATLLFGLLPRVSVPASWAVVGVVLVIALFGPVIGLSQVILDVSPFAHVPKLPGAVFTWTPLVWLTAVAVVGVGAGVTAFRHRDIG</sequence>
<feature type="transmembrane region" description="Helical" evidence="1">
    <location>
        <begin position="162"/>
        <end position="183"/>
    </location>
</feature>
<feature type="transmembrane region" description="Helical" evidence="1">
    <location>
        <begin position="507"/>
        <end position="526"/>
    </location>
</feature>
<feature type="transmembrane region" description="Helical" evidence="1">
    <location>
        <begin position="121"/>
        <end position="150"/>
    </location>
</feature>
<dbReference type="RefSeq" id="WP_091449729.1">
    <property type="nucleotide sequence ID" value="NZ_FMZZ01000004.1"/>
</dbReference>
<dbReference type="EMBL" id="FMZZ01000004">
    <property type="protein sequence ID" value="SDC73220.1"/>
    <property type="molecule type" value="Genomic_DNA"/>
</dbReference>
<keyword evidence="3" id="KW-1185">Reference proteome</keyword>
<organism evidence="2 3">
    <name type="scientific">Actinokineospora iranica</name>
    <dbReference type="NCBI Taxonomy" id="1271860"/>
    <lineage>
        <taxon>Bacteria</taxon>
        <taxon>Bacillati</taxon>
        <taxon>Actinomycetota</taxon>
        <taxon>Actinomycetes</taxon>
        <taxon>Pseudonocardiales</taxon>
        <taxon>Pseudonocardiaceae</taxon>
        <taxon>Actinokineospora</taxon>
    </lineage>
</organism>
<feature type="transmembrane region" description="Helical" evidence="1">
    <location>
        <begin position="296"/>
        <end position="321"/>
    </location>
</feature>
<feature type="transmembrane region" description="Helical" evidence="1">
    <location>
        <begin position="81"/>
        <end position="100"/>
    </location>
</feature>
<reference evidence="3" key="1">
    <citation type="submission" date="2016-10" db="EMBL/GenBank/DDBJ databases">
        <authorList>
            <person name="Varghese N."/>
            <person name="Submissions S."/>
        </authorList>
    </citation>
    <scope>NUCLEOTIDE SEQUENCE [LARGE SCALE GENOMIC DNA]</scope>
    <source>
        <strain evidence="3">IBRC-M 10403</strain>
    </source>
</reference>
<feature type="transmembrane region" description="Helical" evidence="1">
    <location>
        <begin position="394"/>
        <end position="415"/>
    </location>
</feature>
<feature type="transmembrane region" description="Helical" evidence="1">
    <location>
        <begin position="341"/>
        <end position="361"/>
    </location>
</feature>
<feature type="transmembrane region" description="Helical" evidence="1">
    <location>
        <begin position="435"/>
        <end position="455"/>
    </location>
</feature>
<evidence type="ECO:0000313" key="3">
    <source>
        <dbReference type="Proteomes" id="UP000199501"/>
    </source>
</evidence>
<evidence type="ECO:0000313" key="2">
    <source>
        <dbReference type="EMBL" id="SDC73220.1"/>
    </source>
</evidence>
<feature type="transmembrane region" description="Helical" evidence="1">
    <location>
        <begin position="190"/>
        <end position="208"/>
    </location>
</feature>
<dbReference type="STRING" id="1271860.SAMN05216174_10432"/>
<protein>
    <submittedName>
        <fullName evidence="2">ABC-2 type transport system permease protein</fullName>
    </submittedName>
</protein>
<feature type="transmembrane region" description="Helical" evidence="1">
    <location>
        <begin position="237"/>
        <end position="258"/>
    </location>
</feature>
<gene>
    <name evidence="2" type="ORF">SAMN05216174_10432</name>
</gene>
<keyword evidence="1" id="KW-0472">Membrane</keyword>
<feature type="transmembrane region" description="Helical" evidence="1">
    <location>
        <begin position="462"/>
        <end position="487"/>
    </location>
</feature>
<accession>A0A1G6NYW1</accession>
<keyword evidence="1" id="KW-0812">Transmembrane</keyword>
<dbReference type="AlphaFoldDB" id="A0A1G6NYW1"/>